<dbReference type="Proteomes" id="UP000318571">
    <property type="component" value="Chromosome 2"/>
</dbReference>
<feature type="region of interest" description="Disordered" evidence="1">
    <location>
        <begin position="60"/>
        <end position="175"/>
    </location>
</feature>
<proteinExistence type="predicted"/>
<evidence type="ECO:0000256" key="1">
    <source>
        <dbReference type="SAM" id="MobiDB-lite"/>
    </source>
</evidence>
<evidence type="ECO:0000313" key="2">
    <source>
        <dbReference type="EMBL" id="TRY74530.1"/>
    </source>
</evidence>
<evidence type="ECO:0000313" key="3">
    <source>
        <dbReference type="Proteomes" id="UP000318571"/>
    </source>
</evidence>
<reference evidence="2 3" key="1">
    <citation type="journal article" date="2018" name="Nat. Ecol. Evol.">
        <title>Genomic signatures of mitonuclear coevolution across populations of Tigriopus californicus.</title>
        <authorList>
            <person name="Barreto F.S."/>
            <person name="Watson E.T."/>
            <person name="Lima T.G."/>
            <person name="Willett C.S."/>
            <person name="Edmands S."/>
            <person name="Li W."/>
            <person name="Burton R.S."/>
        </authorList>
    </citation>
    <scope>NUCLEOTIDE SEQUENCE [LARGE SCALE GENOMIC DNA]</scope>
    <source>
        <strain evidence="2 3">San Diego</strain>
    </source>
</reference>
<dbReference type="EMBL" id="VCGU01000005">
    <property type="protein sequence ID" value="TRY74530.1"/>
    <property type="molecule type" value="Genomic_DNA"/>
</dbReference>
<feature type="region of interest" description="Disordered" evidence="1">
    <location>
        <begin position="188"/>
        <end position="225"/>
    </location>
</feature>
<accession>A0A553PA25</accession>
<protein>
    <submittedName>
        <fullName evidence="2">Uncharacterized protein</fullName>
    </submittedName>
</protein>
<organism evidence="2 3">
    <name type="scientific">Tigriopus californicus</name>
    <name type="common">Marine copepod</name>
    <dbReference type="NCBI Taxonomy" id="6832"/>
    <lineage>
        <taxon>Eukaryota</taxon>
        <taxon>Metazoa</taxon>
        <taxon>Ecdysozoa</taxon>
        <taxon>Arthropoda</taxon>
        <taxon>Crustacea</taxon>
        <taxon>Multicrustacea</taxon>
        <taxon>Hexanauplia</taxon>
        <taxon>Copepoda</taxon>
        <taxon>Harpacticoida</taxon>
        <taxon>Harpacticidae</taxon>
        <taxon>Tigriopus</taxon>
    </lineage>
</organism>
<gene>
    <name evidence="2" type="ORF">TCAL_10436</name>
</gene>
<dbReference type="AlphaFoldDB" id="A0A553PA25"/>
<feature type="compositionally biased region" description="Basic and acidic residues" evidence="1">
    <location>
        <begin position="160"/>
        <end position="175"/>
    </location>
</feature>
<sequence length="253" mass="27281">MGCCLSICGRPIKAKTDPKHMTPNVSFKPCPENAQTHVEFRDPGSPDNALKSRMSIENENVEIPDAPSAPIGSVTEKESPKVALKANLKANRGSDSMRVVTSLRRSTQVPGQMDGIDSIGHDNDSDGSSESSLDIPNLGDTDESGGPSSQKGSGSNSSFEKIDVDPKDDVQSKEWSALHDDLYNEISTRLGPDQEMEVRRASTLQRSPTTELSGKSPSGPEDTHHLRPFSVELNVTGENQKRSSFYALVGEAD</sequence>
<feature type="compositionally biased region" description="Polar residues" evidence="1">
    <location>
        <begin position="202"/>
        <end position="216"/>
    </location>
</feature>
<feature type="compositionally biased region" description="Low complexity" evidence="1">
    <location>
        <begin position="144"/>
        <end position="158"/>
    </location>
</feature>
<name>A0A553PA25_TIGCA</name>
<comment type="caution">
    <text evidence="2">The sequence shown here is derived from an EMBL/GenBank/DDBJ whole genome shotgun (WGS) entry which is preliminary data.</text>
</comment>
<keyword evidence="3" id="KW-1185">Reference proteome</keyword>